<proteinExistence type="predicted"/>
<dbReference type="RefSeq" id="WP_106602564.1">
    <property type="nucleotide sequence ID" value="NZ_PYGK01000005.1"/>
</dbReference>
<feature type="domain" description="HTH LytTR-type" evidence="1">
    <location>
        <begin position="12"/>
        <end position="105"/>
    </location>
</feature>
<dbReference type="AlphaFoldDB" id="A0A2P8G9R0"/>
<dbReference type="Proteomes" id="UP000240978">
    <property type="component" value="Unassembled WGS sequence"/>
</dbReference>
<dbReference type="OrthoDB" id="679591at2"/>
<dbReference type="EMBL" id="PYGK01000005">
    <property type="protein sequence ID" value="PSL30708.1"/>
    <property type="molecule type" value="Genomic_DNA"/>
</dbReference>
<comment type="caution">
    <text evidence="2">The sequence shown here is derived from an EMBL/GenBank/DDBJ whole genome shotgun (WGS) entry which is preliminary data.</text>
</comment>
<evidence type="ECO:0000259" key="1">
    <source>
        <dbReference type="SMART" id="SM00850"/>
    </source>
</evidence>
<organism evidence="2 3">
    <name type="scientific">Chitinophaga ginsengisoli</name>
    <dbReference type="NCBI Taxonomy" id="363837"/>
    <lineage>
        <taxon>Bacteria</taxon>
        <taxon>Pseudomonadati</taxon>
        <taxon>Bacteroidota</taxon>
        <taxon>Chitinophagia</taxon>
        <taxon>Chitinophagales</taxon>
        <taxon>Chitinophagaceae</taxon>
        <taxon>Chitinophaga</taxon>
    </lineage>
</organism>
<evidence type="ECO:0000313" key="2">
    <source>
        <dbReference type="EMBL" id="PSL30708.1"/>
    </source>
</evidence>
<dbReference type="Gene3D" id="2.40.50.1020">
    <property type="entry name" value="LytTr DNA-binding domain"/>
    <property type="match status" value="1"/>
</dbReference>
<protein>
    <submittedName>
        <fullName evidence="2">LytTr DNA-binding domain-containing protein</fullName>
    </submittedName>
</protein>
<evidence type="ECO:0000313" key="3">
    <source>
        <dbReference type="Proteomes" id="UP000240978"/>
    </source>
</evidence>
<sequence length="118" mass="13606">MKKRMLVFAKGGIHELLDSETIVYIRVNLTYSIIKFSDGRSQAIALSLKQFENYLPPDLFCRTHRKYIVALDHVKSVSRGDIMVTGGDEIPLSKDFKQGFYNHFLVITEKNELQEEPL</sequence>
<dbReference type="InterPro" id="IPR007492">
    <property type="entry name" value="LytTR_DNA-bd_dom"/>
</dbReference>
<dbReference type="GO" id="GO:0003677">
    <property type="term" value="F:DNA binding"/>
    <property type="evidence" value="ECO:0007669"/>
    <property type="project" value="UniProtKB-KW"/>
</dbReference>
<dbReference type="SMART" id="SM00850">
    <property type="entry name" value="LytTR"/>
    <property type="match status" value="1"/>
</dbReference>
<reference evidence="2 3" key="1">
    <citation type="submission" date="2018-03" db="EMBL/GenBank/DDBJ databases">
        <title>Genomic Encyclopedia of Archaeal and Bacterial Type Strains, Phase II (KMG-II): from individual species to whole genera.</title>
        <authorList>
            <person name="Goeker M."/>
        </authorList>
    </citation>
    <scope>NUCLEOTIDE SEQUENCE [LARGE SCALE GENOMIC DNA]</scope>
    <source>
        <strain evidence="2 3">DSM 18107</strain>
    </source>
</reference>
<name>A0A2P8G9R0_9BACT</name>
<keyword evidence="2" id="KW-0238">DNA-binding</keyword>
<keyword evidence="3" id="KW-1185">Reference proteome</keyword>
<accession>A0A2P8G9R0</accession>
<dbReference type="Pfam" id="PF04397">
    <property type="entry name" value="LytTR"/>
    <property type="match status" value="1"/>
</dbReference>
<gene>
    <name evidence="2" type="ORF">CLV42_10569</name>
</gene>